<accession>A0A7E5WZZ9</accession>
<evidence type="ECO:0000313" key="6">
    <source>
        <dbReference type="Proteomes" id="UP000322000"/>
    </source>
</evidence>
<keyword evidence="6" id="KW-1185">Reference proteome</keyword>
<evidence type="ECO:0000259" key="5">
    <source>
        <dbReference type="Pfam" id="PF02826"/>
    </source>
</evidence>
<gene>
    <name evidence="7" type="primary">LOC113507140</name>
</gene>
<dbReference type="KEGG" id="tnl:113507140"/>
<proteinExistence type="inferred from homology"/>
<dbReference type="RefSeq" id="XP_026745802.1">
    <property type="nucleotide sequence ID" value="XM_026890001.1"/>
</dbReference>
<dbReference type="CDD" id="cd05301">
    <property type="entry name" value="GDH"/>
    <property type="match status" value="1"/>
</dbReference>
<dbReference type="GO" id="GO:0005829">
    <property type="term" value="C:cytosol"/>
    <property type="evidence" value="ECO:0007669"/>
    <property type="project" value="TreeGrafter"/>
</dbReference>
<evidence type="ECO:0000256" key="1">
    <source>
        <dbReference type="ARBA" id="ARBA00023002"/>
    </source>
</evidence>
<organism evidence="6 7">
    <name type="scientific">Trichoplusia ni</name>
    <name type="common">Cabbage looper</name>
    <dbReference type="NCBI Taxonomy" id="7111"/>
    <lineage>
        <taxon>Eukaryota</taxon>
        <taxon>Metazoa</taxon>
        <taxon>Ecdysozoa</taxon>
        <taxon>Arthropoda</taxon>
        <taxon>Hexapoda</taxon>
        <taxon>Insecta</taxon>
        <taxon>Pterygota</taxon>
        <taxon>Neoptera</taxon>
        <taxon>Endopterygota</taxon>
        <taxon>Lepidoptera</taxon>
        <taxon>Glossata</taxon>
        <taxon>Ditrysia</taxon>
        <taxon>Noctuoidea</taxon>
        <taxon>Noctuidae</taxon>
        <taxon>Plusiinae</taxon>
        <taxon>Trichoplusia</taxon>
    </lineage>
</organism>
<dbReference type="PANTHER" id="PTHR10996">
    <property type="entry name" value="2-HYDROXYACID DEHYDROGENASE-RELATED"/>
    <property type="match status" value="1"/>
</dbReference>
<dbReference type="PANTHER" id="PTHR10996:SF277">
    <property type="entry name" value="GLYOXYLATE REDUCTASE_HYDROXYPYRUVATE REDUCTASE"/>
    <property type="match status" value="1"/>
</dbReference>
<dbReference type="GO" id="GO:0008465">
    <property type="term" value="F:hydroxypyruvate reductase (NADH) activity"/>
    <property type="evidence" value="ECO:0007669"/>
    <property type="project" value="TreeGrafter"/>
</dbReference>
<dbReference type="FunFam" id="3.40.50.720:FF:000026">
    <property type="entry name" value="Glyoxylate/hydroxypyruvate reductase B"/>
    <property type="match status" value="1"/>
</dbReference>
<dbReference type="SUPFAM" id="SSF52283">
    <property type="entry name" value="Formate/glycerate dehydrogenase catalytic domain-like"/>
    <property type="match status" value="1"/>
</dbReference>
<dbReference type="AlphaFoldDB" id="A0A7E5WZZ9"/>
<evidence type="ECO:0000256" key="2">
    <source>
        <dbReference type="ARBA" id="ARBA00073306"/>
    </source>
</evidence>
<dbReference type="InterPro" id="IPR050223">
    <property type="entry name" value="D-isomer_2-hydroxyacid_DH"/>
</dbReference>
<evidence type="ECO:0000259" key="4">
    <source>
        <dbReference type="Pfam" id="PF00389"/>
    </source>
</evidence>
<dbReference type="Gene3D" id="3.40.50.720">
    <property type="entry name" value="NAD(P)-binding Rossmann-like Domain"/>
    <property type="match status" value="2"/>
</dbReference>
<dbReference type="Proteomes" id="UP000322000">
    <property type="component" value="Unplaced"/>
</dbReference>
<dbReference type="Pfam" id="PF02826">
    <property type="entry name" value="2-Hacid_dh_C"/>
    <property type="match status" value="1"/>
</dbReference>
<dbReference type="GO" id="GO:0051287">
    <property type="term" value="F:NAD binding"/>
    <property type="evidence" value="ECO:0007669"/>
    <property type="project" value="InterPro"/>
</dbReference>
<name>A0A7E5WZZ9_TRINI</name>
<protein>
    <recommendedName>
        <fullName evidence="2">Glyoxylate reductase/hydroxypyruvate reductase</fullName>
    </recommendedName>
</protein>
<feature type="domain" description="D-isomer specific 2-hydroxyacid dehydrogenase catalytic" evidence="4">
    <location>
        <begin position="45"/>
        <end position="354"/>
    </location>
</feature>
<dbReference type="Pfam" id="PF00389">
    <property type="entry name" value="2-Hacid_dh"/>
    <property type="match status" value="1"/>
</dbReference>
<dbReference type="GO" id="GO:0030267">
    <property type="term" value="F:glyoxylate reductase (NADPH) activity"/>
    <property type="evidence" value="ECO:0007669"/>
    <property type="project" value="TreeGrafter"/>
</dbReference>
<dbReference type="InterPro" id="IPR036291">
    <property type="entry name" value="NAD(P)-bd_dom_sf"/>
</dbReference>
<sequence length="358" mass="39581">MIYKRVSPFVPSLLRSVARQSEFVTNPVKIMKCDSKFEVFVTRADMPESGIEMIRRECNVKLWNRSSPVPRDEFLKLVPGVNAIYCCLTDKIDKELLDAAGPELKAVATMSVGYDHIDIQECNKRGIRVGYTPDVLTDATAELTVSCLLLATARRLPEAQAAARDGGWESWSPMWMTGPGLADSTVGIVGFARIGQAVARRSQGLQHQRIIYCSRTARHEAKEVGARKVEFDDLLAESDFVICCAVLVPETRHMFNRVAFDKMKRTAIFINTSRGGTVDQEALTEALQHKIIRGAGLDVTTPEPLPLDHPLLSLNNCIVLPHIGSATIDARKTMAELTAVNILEALKGFEMPSELKIT</sequence>
<dbReference type="InterPro" id="IPR006139">
    <property type="entry name" value="D-isomer_2_OHA_DH_cat_dom"/>
</dbReference>
<feature type="domain" description="D-isomer specific 2-hydroxyacid dehydrogenase NAD-binding" evidence="5">
    <location>
        <begin position="148"/>
        <end position="324"/>
    </location>
</feature>
<dbReference type="OrthoDB" id="298012at2759"/>
<dbReference type="FunCoup" id="A0A7E5WZZ9">
    <property type="interactions" value="897"/>
</dbReference>
<dbReference type="SUPFAM" id="SSF51735">
    <property type="entry name" value="NAD(P)-binding Rossmann-fold domains"/>
    <property type="match status" value="1"/>
</dbReference>
<keyword evidence="1 3" id="KW-0560">Oxidoreductase</keyword>
<dbReference type="InterPro" id="IPR006140">
    <property type="entry name" value="D-isomer_DH_NAD-bd"/>
</dbReference>
<comment type="similarity">
    <text evidence="3">Belongs to the D-isomer specific 2-hydroxyacid dehydrogenase family.</text>
</comment>
<reference evidence="7" key="1">
    <citation type="submission" date="2025-08" db="UniProtKB">
        <authorList>
            <consortium name="RefSeq"/>
        </authorList>
    </citation>
    <scope>IDENTIFICATION</scope>
</reference>
<dbReference type="GeneID" id="113507140"/>
<dbReference type="InParanoid" id="A0A7E5WZZ9"/>
<evidence type="ECO:0000313" key="7">
    <source>
        <dbReference type="RefSeq" id="XP_026745802.1"/>
    </source>
</evidence>
<evidence type="ECO:0000256" key="3">
    <source>
        <dbReference type="RuleBase" id="RU003719"/>
    </source>
</evidence>